<dbReference type="PANTHER" id="PTHR12110">
    <property type="entry name" value="HYDROXYPYRUVATE ISOMERASE"/>
    <property type="match status" value="1"/>
</dbReference>
<dbReference type="InterPro" id="IPR050312">
    <property type="entry name" value="IolE/XylAMocC-like"/>
</dbReference>
<dbReference type="GO" id="GO:0016853">
    <property type="term" value="F:isomerase activity"/>
    <property type="evidence" value="ECO:0007669"/>
    <property type="project" value="UniProtKB-KW"/>
</dbReference>
<dbReference type="EMBL" id="QWEE01000085">
    <property type="protein sequence ID" value="RII92454.1"/>
    <property type="molecule type" value="Genomic_DNA"/>
</dbReference>
<feature type="domain" description="Xylose isomerase-like TIM barrel" evidence="3">
    <location>
        <begin position="25"/>
        <end position="318"/>
    </location>
</feature>
<evidence type="ECO:0000313" key="5">
    <source>
        <dbReference type="Proteomes" id="UP000265355"/>
    </source>
</evidence>
<dbReference type="Pfam" id="PF01261">
    <property type="entry name" value="AP_endonuc_2"/>
    <property type="match status" value="1"/>
</dbReference>
<keyword evidence="1" id="KW-0119">Carbohydrate metabolism</keyword>
<evidence type="ECO:0000256" key="1">
    <source>
        <dbReference type="ARBA" id="ARBA00023277"/>
    </source>
</evidence>
<dbReference type="SUPFAM" id="SSF51658">
    <property type="entry name" value="Xylose isomerase-like"/>
    <property type="match status" value="1"/>
</dbReference>
<organism evidence="4 5">
    <name type="scientific">Clavibacter californiensis</name>
    <dbReference type="NCBI Taxonomy" id="1401995"/>
    <lineage>
        <taxon>Bacteria</taxon>
        <taxon>Bacillati</taxon>
        <taxon>Actinomycetota</taxon>
        <taxon>Actinomycetes</taxon>
        <taxon>Micrococcales</taxon>
        <taxon>Microbacteriaceae</taxon>
        <taxon>Clavibacter</taxon>
    </lineage>
</organism>
<dbReference type="Gene3D" id="3.20.20.150">
    <property type="entry name" value="Divalent-metal-dependent TIM barrel enzymes"/>
    <property type="match status" value="1"/>
</dbReference>
<feature type="compositionally biased region" description="Low complexity" evidence="2">
    <location>
        <begin position="341"/>
        <end position="362"/>
    </location>
</feature>
<comment type="caution">
    <text evidence="4">The sequence shown here is derived from an EMBL/GenBank/DDBJ whole genome shotgun (WGS) entry which is preliminary data.</text>
</comment>
<dbReference type="Proteomes" id="UP000265355">
    <property type="component" value="Unassembled WGS sequence"/>
</dbReference>
<evidence type="ECO:0000256" key="2">
    <source>
        <dbReference type="SAM" id="MobiDB-lite"/>
    </source>
</evidence>
<name>A0ABX9N786_9MICO</name>
<evidence type="ECO:0000259" key="3">
    <source>
        <dbReference type="Pfam" id="PF01261"/>
    </source>
</evidence>
<accession>A0ABX9N786</accession>
<protein>
    <submittedName>
        <fullName evidence="4">Sugar phosphate isomerase/epimerase</fullName>
    </submittedName>
</protein>
<dbReference type="RefSeq" id="WP_119372924.1">
    <property type="nucleotide sequence ID" value="NZ_CP040792.1"/>
</dbReference>
<dbReference type="PANTHER" id="PTHR12110:SF21">
    <property type="entry name" value="XYLOSE ISOMERASE-LIKE TIM BARREL DOMAIN-CONTAINING PROTEIN"/>
    <property type="match status" value="1"/>
</dbReference>
<keyword evidence="5" id="KW-1185">Reference proteome</keyword>
<gene>
    <name evidence="4" type="ORF">DZF98_06970</name>
</gene>
<feature type="region of interest" description="Disordered" evidence="2">
    <location>
        <begin position="340"/>
        <end position="362"/>
    </location>
</feature>
<keyword evidence="4" id="KW-0413">Isomerase</keyword>
<evidence type="ECO:0000313" key="4">
    <source>
        <dbReference type="EMBL" id="RII92454.1"/>
    </source>
</evidence>
<dbReference type="InterPro" id="IPR013022">
    <property type="entry name" value="Xyl_isomerase-like_TIM-brl"/>
</dbReference>
<proteinExistence type="predicted"/>
<dbReference type="InterPro" id="IPR036237">
    <property type="entry name" value="Xyl_isomerase-like_sf"/>
</dbReference>
<reference evidence="4 5" key="1">
    <citation type="submission" date="2018-08" db="EMBL/GenBank/DDBJ databases">
        <title>Genome Sequence of Clavibacter michiganensis Subspecies type strains, and the Atypical Peach-Colored Strains Isolated from Tomato.</title>
        <authorList>
            <person name="Osdaghi E."/>
            <person name="Portier P."/>
            <person name="Briand M."/>
            <person name="Jacques M.-A."/>
        </authorList>
    </citation>
    <scope>NUCLEOTIDE SEQUENCE [LARGE SCALE GENOMIC DNA]</scope>
    <source>
        <strain evidence="4 5">CFBP 8216</strain>
    </source>
</reference>
<sequence>MPQITTPVALFTGQWADLPLEEVARLASGWGFDALEIACSAEHLDVWRAAEDPAYLRGRREILERHGLEVHALSQHLTGQAVCDDPIDFRHQAILRSKVWGDGQAEGVRQRAAEELELTAKAASALGVTRVTGFTGSRIWPYVAMFPPVPESVIDAGYQDFADRWNPIIDVFDGEGVRYALEVHPSEIAYDYWTTRRTLEAIGHRPGFGLNWDPSHMMWQGIDPVGFLLDFADRIYHVHAKDTRVTTDGRGGRLGSHLPWGNPRRGWDFVSVGHGDVPFERAFRALRSIGYDGPVSVEWEDAGMDRLHGAPDALARVRSLLWPTPDSLFDSAFANNRDDAPAATSAATSAATPADGTAGSTA</sequence>